<comment type="caution">
    <text evidence="1">The sequence shown here is derived from an EMBL/GenBank/DDBJ whole genome shotgun (WGS) entry which is preliminary data.</text>
</comment>
<name>A0ABW3HY33_9FLAO</name>
<gene>
    <name evidence="1" type="ORF">ACFQ1O_00320</name>
</gene>
<sequence length="224" mass="26182">MHKHFLLIIITIVLISCKENKKNTNSKVEKETYEVEVDSYQISEEESEKLRIEDSINIEINKKIIEKESILKKNGNYTDRDQIVNILIKLGFLSSFKANNVALKEIVLKPDSKDVYWVPCKYKTKTTIEFNDRDSSPYLIASTSNLDTFYYYIDKISINKNGNEIEISLKSIAQDGSISDKYHIKPFMVYLYDHYVLEFNHKSFAIKSIVDSLKVEECDEPKRR</sequence>
<proteinExistence type="predicted"/>
<accession>A0ABW3HY33</accession>
<dbReference type="RefSeq" id="WP_377712116.1">
    <property type="nucleotide sequence ID" value="NZ_JBHTJM010000001.1"/>
</dbReference>
<reference evidence="2" key="1">
    <citation type="journal article" date="2019" name="Int. J. Syst. Evol. Microbiol.">
        <title>The Global Catalogue of Microorganisms (GCM) 10K type strain sequencing project: providing services to taxonomists for standard genome sequencing and annotation.</title>
        <authorList>
            <consortium name="The Broad Institute Genomics Platform"/>
            <consortium name="The Broad Institute Genome Sequencing Center for Infectious Disease"/>
            <person name="Wu L."/>
            <person name="Ma J."/>
        </authorList>
    </citation>
    <scope>NUCLEOTIDE SEQUENCE [LARGE SCALE GENOMIC DNA]</scope>
    <source>
        <strain evidence="2">CCUG 62114</strain>
    </source>
</reference>
<dbReference type="EMBL" id="JBHTJM010000001">
    <property type="protein sequence ID" value="MFD0962443.1"/>
    <property type="molecule type" value="Genomic_DNA"/>
</dbReference>
<protein>
    <recommendedName>
        <fullName evidence="3">Lipoprotein</fullName>
    </recommendedName>
</protein>
<evidence type="ECO:0000313" key="1">
    <source>
        <dbReference type="EMBL" id="MFD0962443.1"/>
    </source>
</evidence>
<evidence type="ECO:0008006" key="3">
    <source>
        <dbReference type="Google" id="ProtNLM"/>
    </source>
</evidence>
<dbReference type="PROSITE" id="PS51257">
    <property type="entry name" value="PROKAR_LIPOPROTEIN"/>
    <property type="match status" value="1"/>
</dbReference>
<keyword evidence="2" id="KW-1185">Reference proteome</keyword>
<dbReference type="Proteomes" id="UP001596997">
    <property type="component" value="Unassembled WGS sequence"/>
</dbReference>
<evidence type="ECO:0000313" key="2">
    <source>
        <dbReference type="Proteomes" id="UP001596997"/>
    </source>
</evidence>
<organism evidence="1 2">
    <name type="scientific">Pseudofulvibacter geojedonensis</name>
    <dbReference type="NCBI Taxonomy" id="1123758"/>
    <lineage>
        <taxon>Bacteria</taxon>
        <taxon>Pseudomonadati</taxon>
        <taxon>Bacteroidota</taxon>
        <taxon>Flavobacteriia</taxon>
        <taxon>Flavobacteriales</taxon>
        <taxon>Flavobacteriaceae</taxon>
        <taxon>Pseudofulvibacter</taxon>
    </lineage>
</organism>